<proteinExistence type="predicted"/>
<dbReference type="SMART" id="SM00450">
    <property type="entry name" value="RHOD"/>
    <property type="match status" value="1"/>
</dbReference>
<accession>A0ABU0W822</accession>
<sequence>MRHLTPGQARDRLADGAVLLDVREPVELELASLPDALHIPLARLPQHLDDLPRDRPLIVMCHHGVRSAMAADFLERSGFTDVSNLEGGIDAWSQTVDERIPRY</sequence>
<dbReference type="InterPro" id="IPR001763">
    <property type="entry name" value="Rhodanese-like_dom"/>
</dbReference>
<dbReference type="RefSeq" id="WP_306728108.1">
    <property type="nucleotide sequence ID" value="NZ_JAVDDT010000003.1"/>
</dbReference>
<keyword evidence="3" id="KW-1185">Reference proteome</keyword>
<reference evidence="2 3" key="1">
    <citation type="submission" date="2023-08" db="EMBL/GenBank/DDBJ databases">
        <title>Whole-genome sequencing of halo(alkali)philic microorganisms from hypersaline lakes.</title>
        <authorList>
            <person name="Sorokin D.Y."/>
            <person name="Abbas B."/>
            <person name="Merkel A.Y."/>
        </authorList>
    </citation>
    <scope>NUCLEOTIDE SEQUENCE [LARGE SCALE GENOMIC DNA]</scope>
    <source>
        <strain evidence="2 3">AB-CW4</strain>
    </source>
</reference>
<gene>
    <name evidence="2" type="ORF">RBH19_06980</name>
</gene>
<dbReference type="Gene3D" id="3.40.250.10">
    <property type="entry name" value="Rhodanese-like domain"/>
    <property type="match status" value="1"/>
</dbReference>
<dbReference type="PANTHER" id="PTHR43031">
    <property type="entry name" value="FAD-DEPENDENT OXIDOREDUCTASE"/>
    <property type="match status" value="1"/>
</dbReference>
<feature type="domain" description="Rhodanese" evidence="1">
    <location>
        <begin position="13"/>
        <end position="101"/>
    </location>
</feature>
<evidence type="ECO:0000313" key="2">
    <source>
        <dbReference type="EMBL" id="MDQ2069610.1"/>
    </source>
</evidence>
<comment type="caution">
    <text evidence="2">The sequence shown here is derived from an EMBL/GenBank/DDBJ whole genome shotgun (WGS) entry which is preliminary data.</text>
</comment>
<dbReference type="PROSITE" id="PS50206">
    <property type="entry name" value="RHODANESE_3"/>
    <property type="match status" value="1"/>
</dbReference>
<dbReference type="EMBL" id="JAVDDT010000003">
    <property type="protein sequence ID" value="MDQ2069610.1"/>
    <property type="molecule type" value="Genomic_DNA"/>
</dbReference>
<dbReference type="Pfam" id="PF00581">
    <property type="entry name" value="Rhodanese"/>
    <property type="match status" value="1"/>
</dbReference>
<evidence type="ECO:0000259" key="1">
    <source>
        <dbReference type="PROSITE" id="PS50206"/>
    </source>
</evidence>
<organism evidence="2 3">
    <name type="scientific">Natronospira bacteriovora</name>
    <dbReference type="NCBI Taxonomy" id="3069753"/>
    <lineage>
        <taxon>Bacteria</taxon>
        <taxon>Pseudomonadati</taxon>
        <taxon>Pseudomonadota</taxon>
        <taxon>Gammaproteobacteria</taxon>
        <taxon>Natronospirales</taxon>
        <taxon>Natronospiraceae</taxon>
        <taxon>Natronospira</taxon>
    </lineage>
</organism>
<dbReference type="InterPro" id="IPR036873">
    <property type="entry name" value="Rhodanese-like_dom_sf"/>
</dbReference>
<protein>
    <submittedName>
        <fullName evidence="2">Rhodanese-like domain-containing protein</fullName>
    </submittedName>
</protein>
<evidence type="ECO:0000313" key="3">
    <source>
        <dbReference type="Proteomes" id="UP001239019"/>
    </source>
</evidence>
<name>A0ABU0W822_9GAMM</name>
<dbReference type="Proteomes" id="UP001239019">
    <property type="component" value="Unassembled WGS sequence"/>
</dbReference>
<dbReference type="InterPro" id="IPR050229">
    <property type="entry name" value="GlpE_sulfurtransferase"/>
</dbReference>
<dbReference type="SUPFAM" id="SSF52821">
    <property type="entry name" value="Rhodanese/Cell cycle control phosphatase"/>
    <property type="match status" value="1"/>
</dbReference>
<dbReference type="PANTHER" id="PTHR43031:SF17">
    <property type="entry name" value="SULFURTRANSFERASE YTWF-RELATED"/>
    <property type="match status" value="1"/>
</dbReference>